<dbReference type="Pfam" id="PF07978">
    <property type="entry name" value="NIPSNAP"/>
    <property type="match status" value="1"/>
</dbReference>
<proteinExistence type="predicted"/>
<sequence length="266" mass="30677">MVTINTPQALKICLSVLVVLSASSMLKTKAQDRQFYQLKIYTFDTDEQVKTTDKFLKDAYLPALKRVDIQNVGVFKLRPDEVDTLKQIFVLTPFSSMAQFESLERKLARDNTYQAAGSDYLKASHQQPPYRRVESILLRAFEDMPAMRPSAVDGPRKDRIYELRSYESATEAYFRNKVDMFNAGGEIKLFDKLAFNAVFYGEVISGPAMPNLMYMTTFSDKKSRDAHWQSFREAPEWKELKAQPKYANNVSHIDIIFLYPTGYSDY</sequence>
<evidence type="ECO:0000259" key="1">
    <source>
        <dbReference type="Pfam" id="PF07978"/>
    </source>
</evidence>
<evidence type="ECO:0000313" key="3">
    <source>
        <dbReference type="Proteomes" id="UP001172083"/>
    </source>
</evidence>
<evidence type="ECO:0000313" key="2">
    <source>
        <dbReference type="EMBL" id="MDN5216465.1"/>
    </source>
</evidence>
<organism evidence="2 3">
    <name type="scientific">Agaribacillus aureus</name>
    <dbReference type="NCBI Taxonomy" id="3051825"/>
    <lineage>
        <taxon>Bacteria</taxon>
        <taxon>Pseudomonadati</taxon>
        <taxon>Bacteroidota</taxon>
        <taxon>Cytophagia</taxon>
        <taxon>Cytophagales</taxon>
        <taxon>Splendidivirgaceae</taxon>
        <taxon>Agaribacillus</taxon>
    </lineage>
</organism>
<dbReference type="RefSeq" id="WP_346761802.1">
    <property type="nucleotide sequence ID" value="NZ_JAUJEB010000009.1"/>
</dbReference>
<dbReference type="EMBL" id="JAUJEB010000009">
    <property type="protein sequence ID" value="MDN5216465.1"/>
    <property type="molecule type" value="Genomic_DNA"/>
</dbReference>
<name>A0ABT8LFA7_9BACT</name>
<dbReference type="Gene3D" id="3.30.70.100">
    <property type="match status" value="2"/>
</dbReference>
<protein>
    <submittedName>
        <fullName evidence="2">NIPSNAP family protein</fullName>
    </submittedName>
</protein>
<keyword evidence="3" id="KW-1185">Reference proteome</keyword>
<accession>A0ABT8LFA7</accession>
<dbReference type="InterPro" id="IPR011008">
    <property type="entry name" value="Dimeric_a/b-barrel"/>
</dbReference>
<gene>
    <name evidence="2" type="ORF">QQ020_30635</name>
</gene>
<reference evidence="2" key="1">
    <citation type="submission" date="2023-06" db="EMBL/GenBank/DDBJ databases">
        <title>Genomic of Agaribacillus aureum.</title>
        <authorList>
            <person name="Wang G."/>
        </authorList>
    </citation>
    <scope>NUCLEOTIDE SEQUENCE</scope>
    <source>
        <strain evidence="2">BMA12</strain>
    </source>
</reference>
<dbReference type="Proteomes" id="UP001172083">
    <property type="component" value="Unassembled WGS sequence"/>
</dbReference>
<comment type="caution">
    <text evidence="2">The sequence shown here is derived from an EMBL/GenBank/DDBJ whole genome shotgun (WGS) entry which is preliminary data.</text>
</comment>
<dbReference type="InterPro" id="IPR012577">
    <property type="entry name" value="NIPSNAP"/>
</dbReference>
<dbReference type="SUPFAM" id="SSF54909">
    <property type="entry name" value="Dimeric alpha+beta barrel"/>
    <property type="match status" value="2"/>
</dbReference>
<feature type="domain" description="NIPSNAP" evidence="1">
    <location>
        <begin position="161"/>
        <end position="264"/>
    </location>
</feature>